<accession>A0A6C0KDW8</accession>
<protein>
    <submittedName>
        <fullName evidence="1">Uncharacterized protein</fullName>
    </submittedName>
</protein>
<sequence length="188" mass="21922">MLTGTNGLSTLVAQPLILTPTRLKNTLEENKKRLNIFVELNEGEKLGRVEEIIDDKKVITYYKEEAYRGQWIARWWYGEGRMKTIDYLDEDFTEFCKFLDEMIDKSSVDPFCNYVKITKDTRDFINKILPGLNNLKKTYNDCVEMVAKVDSIILTLLDFKEKTNESVRQKNQNPVKLMVGRVGTSYEV</sequence>
<name>A0A6C0KDW8_9ZZZZ</name>
<dbReference type="EMBL" id="MN740847">
    <property type="protein sequence ID" value="QHU14937.1"/>
    <property type="molecule type" value="Genomic_DNA"/>
</dbReference>
<organism evidence="1">
    <name type="scientific">viral metagenome</name>
    <dbReference type="NCBI Taxonomy" id="1070528"/>
    <lineage>
        <taxon>unclassified sequences</taxon>
        <taxon>metagenomes</taxon>
        <taxon>organismal metagenomes</taxon>
    </lineage>
</organism>
<evidence type="ECO:0000313" key="1">
    <source>
        <dbReference type="EMBL" id="QHU14937.1"/>
    </source>
</evidence>
<reference evidence="1" key="1">
    <citation type="journal article" date="2020" name="Nature">
        <title>Giant virus diversity and host interactions through global metagenomics.</title>
        <authorList>
            <person name="Schulz F."/>
            <person name="Roux S."/>
            <person name="Paez-Espino D."/>
            <person name="Jungbluth S."/>
            <person name="Walsh D.A."/>
            <person name="Denef V.J."/>
            <person name="McMahon K.D."/>
            <person name="Konstantinidis K.T."/>
            <person name="Eloe-Fadrosh E.A."/>
            <person name="Kyrpides N.C."/>
            <person name="Woyke T."/>
        </authorList>
    </citation>
    <scope>NUCLEOTIDE SEQUENCE</scope>
    <source>
        <strain evidence="1">GVMAG-S-1102244-55</strain>
    </source>
</reference>
<dbReference type="AlphaFoldDB" id="A0A6C0KDW8"/>
<proteinExistence type="predicted"/>